<dbReference type="InterPro" id="IPR051128">
    <property type="entry name" value="EgtD_Methyltrsf_superfamily"/>
</dbReference>
<dbReference type="GO" id="GO:0032259">
    <property type="term" value="P:methylation"/>
    <property type="evidence" value="ECO:0007669"/>
    <property type="project" value="UniProtKB-KW"/>
</dbReference>
<dbReference type="PANTHER" id="PTHR43397:SF1">
    <property type="entry name" value="ERGOTHIONEINE BIOSYNTHESIS PROTEIN 1"/>
    <property type="match status" value="1"/>
</dbReference>
<dbReference type="InterPro" id="IPR029063">
    <property type="entry name" value="SAM-dependent_MTases_sf"/>
</dbReference>
<dbReference type="Pfam" id="PF10017">
    <property type="entry name" value="Methyltransf_33"/>
    <property type="match status" value="2"/>
</dbReference>
<dbReference type="InterPro" id="IPR017804">
    <property type="entry name" value="MeTrfase_EgtD-like"/>
</dbReference>
<dbReference type="AlphaFoldDB" id="A0A9D4KI58"/>
<proteinExistence type="predicted"/>
<evidence type="ECO:0000313" key="5">
    <source>
        <dbReference type="Proteomes" id="UP000828390"/>
    </source>
</evidence>
<dbReference type="Gene3D" id="3.40.50.150">
    <property type="entry name" value="Vaccinia Virus protein VP39"/>
    <property type="match status" value="1"/>
</dbReference>
<evidence type="ECO:0000256" key="1">
    <source>
        <dbReference type="ARBA" id="ARBA00022603"/>
    </source>
</evidence>
<dbReference type="Proteomes" id="UP000828390">
    <property type="component" value="Unassembled WGS sequence"/>
</dbReference>
<evidence type="ECO:0000313" key="4">
    <source>
        <dbReference type="EMBL" id="KAH3840111.1"/>
    </source>
</evidence>
<dbReference type="InterPro" id="IPR019257">
    <property type="entry name" value="MeTrfase_dom"/>
</dbReference>
<evidence type="ECO:0000259" key="3">
    <source>
        <dbReference type="Pfam" id="PF10017"/>
    </source>
</evidence>
<sequence>MDVRRVIAEGLQMRPPRLPVWFRYDMHGSLYNDKCLKNQHYYFYRSEVAVLSSNIQEIVDTVTTPVILVEMGSGNSEKTRSVIDVLLKKQTTLTYVPIDISADFLRETSESLSRDYAGCLDVKPVPGDYNVGIDKIRTIPGRKLIIWMGGGFQNQAYQTQITRLQSLAQFMTGDDRLLVAVDVTQEPKVVERAYRDPDDDAISGVIMEAVSTKHQTIVIPGLGLSLTFDADDKLRLHEGEYVSCKYTEAQLRHIAKRGGLSLSRIWTDADKHVALCCFSKGAGKQTS</sequence>
<dbReference type="PANTHER" id="PTHR43397">
    <property type="entry name" value="ERGOTHIONEINE BIOSYNTHESIS PROTEIN 1"/>
    <property type="match status" value="1"/>
</dbReference>
<dbReference type="EMBL" id="JAIWYP010000004">
    <property type="protein sequence ID" value="KAH3840111.1"/>
    <property type="molecule type" value="Genomic_DNA"/>
</dbReference>
<feature type="domain" description="Histidine-specific methyltransferase SAM-dependent" evidence="3">
    <location>
        <begin position="5"/>
        <end position="198"/>
    </location>
</feature>
<reference evidence="4" key="2">
    <citation type="submission" date="2020-11" db="EMBL/GenBank/DDBJ databases">
        <authorList>
            <person name="McCartney M.A."/>
            <person name="Auch B."/>
            <person name="Kono T."/>
            <person name="Mallez S."/>
            <person name="Becker A."/>
            <person name="Gohl D.M."/>
            <person name="Silverstein K.A.T."/>
            <person name="Koren S."/>
            <person name="Bechman K.B."/>
            <person name="Herman A."/>
            <person name="Abrahante J.E."/>
            <person name="Garbe J."/>
        </authorList>
    </citation>
    <scope>NUCLEOTIDE SEQUENCE</scope>
    <source>
        <strain evidence="4">Duluth1</strain>
        <tissue evidence="4">Whole animal</tissue>
    </source>
</reference>
<gene>
    <name evidence="4" type="ORF">DPMN_113554</name>
</gene>
<protein>
    <recommendedName>
        <fullName evidence="3">Histidine-specific methyltransferase SAM-dependent domain-containing protein</fullName>
    </recommendedName>
</protein>
<keyword evidence="1" id="KW-0489">Methyltransferase</keyword>
<dbReference type="GO" id="GO:0008168">
    <property type="term" value="F:methyltransferase activity"/>
    <property type="evidence" value="ECO:0007669"/>
    <property type="project" value="UniProtKB-KW"/>
</dbReference>
<reference evidence="4" key="1">
    <citation type="journal article" date="2019" name="bioRxiv">
        <title>The Genome of the Zebra Mussel, Dreissena polymorpha: A Resource for Invasive Species Research.</title>
        <authorList>
            <person name="McCartney M.A."/>
            <person name="Auch B."/>
            <person name="Kono T."/>
            <person name="Mallez S."/>
            <person name="Zhang Y."/>
            <person name="Obille A."/>
            <person name="Becker A."/>
            <person name="Abrahante J.E."/>
            <person name="Garbe J."/>
            <person name="Badalamenti J.P."/>
            <person name="Herman A."/>
            <person name="Mangelson H."/>
            <person name="Liachko I."/>
            <person name="Sullivan S."/>
            <person name="Sone E.D."/>
            <person name="Koren S."/>
            <person name="Silverstein K.A.T."/>
            <person name="Beckman K.B."/>
            <person name="Gohl D.M."/>
        </authorList>
    </citation>
    <scope>NUCLEOTIDE SEQUENCE</scope>
    <source>
        <strain evidence="4">Duluth1</strain>
        <tissue evidence="4">Whole animal</tissue>
    </source>
</reference>
<feature type="domain" description="Histidine-specific methyltransferase SAM-dependent" evidence="3">
    <location>
        <begin position="205"/>
        <end position="279"/>
    </location>
</feature>
<name>A0A9D4KI58_DREPO</name>
<organism evidence="4 5">
    <name type="scientific">Dreissena polymorpha</name>
    <name type="common">Zebra mussel</name>
    <name type="synonym">Mytilus polymorpha</name>
    <dbReference type="NCBI Taxonomy" id="45954"/>
    <lineage>
        <taxon>Eukaryota</taxon>
        <taxon>Metazoa</taxon>
        <taxon>Spiralia</taxon>
        <taxon>Lophotrochozoa</taxon>
        <taxon>Mollusca</taxon>
        <taxon>Bivalvia</taxon>
        <taxon>Autobranchia</taxon>
        <taxon>Heteroconchia</taxon>
        <taxon>Euheterodonta</taxon>
        <taxon>Imparidentia</taxon>
        <taxon>Neoheterodontei</taxon>
        <taxon>Myida</taxon>
        <taxon>Dreissenoidea</taxon>
        <taxon>Dreissenidae</taxon>
        <taxon>Dreissena</taxon>
    </lineage>
</organism>
<comment type="caution">
    <text evidence="4">The sequence shown here is derived from an EMBL/GenBank/DDBJ whole genome shotgun (WGS) entry which is preliminary data.</text>
</comment>
<dbReference type="PIRSF" id="PIRSF018005">
    <property type="entry name" value="UCP018005"/>
    <property type="match status" value="1"/>
</dbReference>
<keyword evidence="2" id="KW-0808">Transferase</keyword>
<evidence type="ECO:0000256" key="2">
    <source>
        <dbReference type="ARBA" id="ARBA00022679"/>
    </source>
</evidence>
<keyword evidence="5" id="KW-1185">Reference proteome</keyword>
<accession>A0A9D4KI58</accession>